<gene>
    <name evidence="2" type="ORF">FKV42_10325</name>
</gene>
<comment type="caution">
    <text evidence="2">The sequence shown here is derived from an EMBL/GenBank/DDBJ whole genome shotgun (WGS) entry which is preliminary data.</text>
</comment>
<name>A0A7Z8KPP5_9EURY</name>
<keyword evidence="1" id="KW-1133">Transmembrane helix</keyword>
<feature type="transmembrane region" description="Helical" evidence="1">
    <location>
        <begin position="56"/>
        <end position="80"/>
    </location>
</feature>
<evidence type="ECO:0000313" key="3">
    <source>
        <dbReference type="Proteomes" id="UP000319335"/>
    </source>
</evidence>
<evidence type="ECO:0000256" key="1">
    <source>
        <dbReference type="SAM" id="Phobius"/>
    </source>
</evidence>
<protein>
    <submittedName>
        <fullName evidence="2">Uncharacterized protein</fullName>
    </submittedName>
</protein>
<accession>A0A7Z8KPP5</accession>
<reference evidence="2 3" key="1">
    <citation type="submission" date="2019-06" db="EMBL/GenBank/DDBJ databases">
        <title>Draft genome sequence of Methanolobus vulcani B1d.</title>
        <authorList>
            <person name="Creighbaum A.J."/>
            <person name="Ticak T."/>
            <person name="Hariraju D."/>
            <person name="Arivett B.A."/>
            <person name="Ferguson D.J.Jr."/>
        </authorList>
    </citation>
    <scope>NUCLEOTIDE SEQUENCE [LARGE SCALE GENOMIC DNA]</scope>
    <source>
        <strain evidence="2 3">B1d</strain>
    </source>
</reference>
<feature type="transmembrane region" description="Helical" evidence="1">
    <location>
        <begin position="18"/>
        <end position="44"/>
    </location>
</feature>
<dbReference type="Proteomes" id="UP000319335">
    <property type="component" value="Unassembled WGS sequence"/>
</dbReference>
<sequence>MDISGTVDEKPDTRLPMIFSLICGFLYVILGLLQMVAGAGRILIGTDFVMPLSGILFVPADVIGSFVLLLIGTVFLYGVMEMRSGTYEGISYAYVGILLALIFAVIYLLVSTGNMLEAYLLGNEEFADWTLLSDMKPGIYLAILPLFAYIKWKDFFEPTTEASFRMDLK</sequence>
<evidence type="ECO:0000313" key="2">
    <source>
        <dbReference type="EMBL" id="TQD25415.1"/>
    </source>
</evidence>
<dbReference type="RefSeq" id="WP_154810141.1">
    <property type="nucleotide sequence ID" value="NZ_VIAQ01000015.1"/>
</dbReference>
<feature type="transmembrane region" description="Helical" evidence="1">
    <location>
        <begin position="92"/>
        <end position="110"/>
    </location>
</feature>
<proteinExistence type="predicted"/>
<keyword evidence="1" id="KW-0812">Transmembrane</keyword>
<organism evidence="2 3">
    <name type="scientific">Methanolobus vulcani</name>
    <dbReference type="NCBI Taxonomy" id="38026"/>
    <lineage>
        <taxon>Archaea</taxon>
        <taxon>Methanobacteriati</taxon>
        <taxon>Methanobacteriota</taxon>
        <taxon>Stenosarchaea group</taxon>
        <taxon>Methanomicrobia</taxon>
        <taxon>Methanosarcinales</taxon>
        <taxon>Methanosarcinaceae</taxon>
        <taxon>Methanolobus</taxon>
    </lineage>
</organism>
<dbReference type="AlphaFoldDB" id="A0A7Z8KPP5"/>
<dbReference type="EMBL" id="VIAQ01000015">
    <property type="protein sequence ID" value="TQD25415.1"/>
    <property type="molecule type" value="Genomic_DNA"/>
</dbReference>
<keyword evidence="3" id="KW-1185">Reference proteome</keyword>
<keyword evidence="1" id="KW-0472">Membrane</keyword>
<dbReference type="OrthoDB" id="99316at2157"/>